<name>A0ABU0DI12_9HYPH</name>
<accession>A0ABU0DI12</accession>
<gene>
    <name evidence="1" type="ORF">J2S76_002302</name>
</gene>
<keyword evidence="2" id="KW-1185">Reference proteome</keyword>
<protein>
    <submittedName>
        <fullName evidence="1">Uncharacterized protein</fullName>
    </submittedName>
</protein>
<evidence type="ECO:0000313" key="1">
    <source>
        <dbReference type="EMBL" id="MDQ0347875.1"/>
    </source>
</evidence>
<comment type="caution">
    <text evidence="1">The sequence shown here is derived from an EMBL/GenBank/DDBJ whole genome shotgun (WGS) entry which is preliminary data.</text>
</comment>
<dbReference type="RefSeq" id="WP_307060581.1">
    <property type="nucleotide sequence ID" value="NZ_JAUSUH010000004.1"/>
</dbReference>
<dbReference type="Proteomes" id="UP001238467">
    <property type="component" value="Unassembled WGS sequence"/>
</dbReference>
<proteinExistence type="predicted"/>
<organism evidence="1 2">
    <name type="scientific">Ancylobacter vacuolatus</name>
    <dbReference type="NCBI Taxonomy" id="223389"/>
    <lineage>
        <taxon>Bacteria</taxon>
        <taxon>Pseudomonadati</taxon>
        <taxon>Pseudomonadota</taxon>
        <taxon>Alphaproteobacteria</taxon>
        <taxon>Hyphomicrobiales</taxon>
        <taxon>Xanthobacteraceae</taxon>
        <taxon>Ancylobacter</taxon>
    </lineage>
</organism>
<evidence type="ECO:0000313" key="2">
    <source>
        <dbReference type="Proteomes" id="UP001238467"/>
    </source>
</evidence>
<sequence>MIRARRLAWELADTMNDYEGGEWHAVVHPSRSVHPVAFFMTDLQRTPEERIERALATIKAALAEKYPAHFITSSADMGNHTAGVVVAASRLADDRAQWWLRNGSLLAADAGNLPNASPS</sequence>
<reference evidence="1 2" key="1">
    <citation type="submission" date="2023-07" db="EMBL/GenBank/DDBJ databases">
        <title>Genomic Encyclopedia of Type Strains, Phase IV (KMG-IV): sequencing the most valuable type-strain genomes for metagenomic binning, comparative biology and taxonomic classification.</title>
        <authorList>
            <person name="Goeker M."/>
        </authorList>
    </citation>
    <scope>NUCLEOTIDE SEQUENCE [LARGE SCALE GENOMIC DNA]</scope>
    <source>
        <strain evidence="1 2">DSM 1277</strain>
    </source>
</reference>
<dbReference type="EMBL" id="JAUSUH010000004">
    <property type="protein sequence ID" value="MDQ0347875.1"/>
    <property type="molecule type" value="Genomic_DNA"/>
</dbReference>